<organism evidence="6 7">
    <name type="scientific">Pseudodesulfovibrio senegalensis</name>
    <dbReference type="NCBI Taxonomy" id="1721087"/>
    <lineage>
        <taxon>Bacteria</taxon>
        <taxon>Pseudomonadati</taxon>
        <taxon>Thermodesulfobacteriota</taxon>
        <taxon>Desulfovibrionia</taxon>
        <taxon>Desulfovibrionales</taxon>
        <taxon>Desulfovibrionaceae</taxon>
    </lineage>
</organism>
<dbReference type="Pfam" id="PF13649">
    <property type="entry name" value="Methyltransf_25"/>
    <property type="match status" value="1"/>
</dbReference>
<gene>
    <name evidence="6" type="ORF">F8A88_08310</name>
</gene>
<evidence type="ECO:0000259" key="5">
    <source>
        <dbReference type="Pfam" id="PF13649"/>
    </source>
</evidence>
<keyword evidence="1 6" id="KW-0489">Methyltransferase</keyword>
<dbReference type="PANTHER" id="PTHR43464">
    <property type="entry name" value="METHYLTRANSFERASE"/>
    <property type="match status" value="1"/>
</dbReference>
<dbReference type="InterPro" id="IPR029063">
    <property type="entry name" value="SAM-dependent_MTases_sf"/>
</dbReference>
<dbReference type="Proteomes" id="UP000438699">
    <property type="component" value="Unassembled WGS sequence"/>
</dbReference>
<proteinExistence type="predicted"/>
<comment type="caution">
    <text evidence="6">The sequence shown here is derived from an EMBL/GenBank/DDBJ whole genome shotgun (WGS) entry which is preliminary data.</text>
</comment>
<sequence>MSNRMAAPPRSVIDCKGQRGTMETDTSRKTIAAYDKNAQGYADKFDDYPTYRDRIADFQQKHVPKGAHILDLGCGPGCNISTILERDHTCTFDGVDLSGEFLRMARQRFPRFDFLQQDICDLDLPGKYDVVLASFCIVHLTNEQTAGVMHRLPDAIRDGGCLYLSYMNGEKSGFETTSFSEETIFFNYYQDEFIIDLLERNGMTVVEIAKDEYAEPDGSTTIDTFIHAKKTSGG</sequence>
<dbReference type="PANTHER" id="PTHR43464:SF19">
    <property type="entry name" value="UBIQUINONE BIOSYNTHESIS O-METHYLTRANSFERASE, MITOCHONDRIAL"/>
    <property type="match status" value="1"/>
</dbReference>
<feature type="region of interest" description="Disordered" evidence="4">
    <location>
        <begin position="1"/>
        <end position="23"/>
    </location>
</feature>
<name>A0A6N6N202_9BACT</name>
<protein>
    <submittedName>
        <fullName evidence="6">Class I SAM-dependent methyltransferase</fullName>
    </submittedName>
</protein>
<reference evidence="6 7" key="1">
    <citation type="journal article" date="2017" name="Int. J. Syst. Evol. Microbiol.">
        <title>Desulfovibrio senegalensis sp. nov., a mesophilic sulfate reducer isolated from marine sediment.</title>
        <authorList>
            <person name="Thioye A."/>
            <person name="Gam Z.B.A."/>
            <person name="Mbengue M."/>
            <person name="Cayol J.L."/>
            <person name="Joseph-Bartoli M."/>
            <person name="Toure-Kane C."/>
            <person name="Labat M."/>
        </authorList>
    </citation>
    <scope>NUCLEOTIDE SEQUENCE [LARGE SCALE GENOMIC DNA]</scope>
    <source>
        <strain evidence="6 7">DSM 101509</strain>
    </source>
</reference>
<evidence type="ECO:0000256" key="2">
    <source>
        <dbReference type="ARBA" id="ARBA00022679"/>
    </source>
</evidence>
<evidence type="ECO:0000256" key="4">
    <source>
        <dbReference type="SAM" id="MobiDB-lite"/>
    </source>
</evidence>
<accession>A0A6N6N202</accession>
<dbReference type="SUPFAM" id="SSF53335">
    <property type="entry name" value="S-adenosyl-L-methionine-dependent methyltransferases"/>
    <property type="match status" value="1"/>
</dbReference>
<dbReference type="GO" id="GO:0032259">
    <property type="term" value="P:methylation"/>
    <property type="evidence" value="ECO:0007669"/>
    <property type="project" value="UniProtKB-KW"/>
</dbReference>
<keyword evidence="7" id="KW-1185">Reference proteome</keyword>
<evidence type="ECO:0000256" key="3">
    <source>
        <dbReference type="ARBA" id="ARBA00022691"/>
    </source>
</evidence>
<keyword evidence="2 6" id="KW-0808">Transferase</keyword>
<evidence type="ECO:0000313" key="7">
    <source>
        <dbReference type="Proteomes" id="UP000438699"/>
    </source>
</evidence>
<dbReference type="EMBL" id="WAIE01000003">
    <property type="protein sequence ID" value="KAB1441597.1"/>
    <property type="molecule type" value="Genomic_DNA"/>
</dbReference>
<keyword evidence="3" id="KW-0949">S-adenosyl-L-methionine</keyword>
<evidence type="ECO:0000256" key="1">
    <source>
        <dbReference type="ARBA" id="ARBA00022603"/>
    </source>
</evidence>
<dbReference type="InterPro" id="IPR041698">
    <property type="entry name" value="Methyltransf_25"/>
</dbReference>
<dbReference type="AlphaFoldDB" id="A0A6N6N202"/>
<dbReference type="GO" id="GO:0008168">
    <property type="term" value="F:methyltransferase activity"/>
    <property type="evidence" value="ECO:0007669"/>
    <property type="project" value="UniProtKB-KW"/>
</dbReference>
<dbReference type="CDD" id="cd02440">
    <property type="entry name" value="AdoMet_MTases"/>
    <property type="match status" value="1"/>
</dbReference>
<dbReference type="Gene3D" id="3.40.50.150">
    <property type="entry name" value="Vaccinia Virus protein VP39"/>
    <property type="match status" value="1"/>
</dbReference>
<feature type="domain" description="Methyltransferase" evidence="5">
    <location>
        <begin position="69"/>
        <end position="160"/>
    </location>
</feature>
<evidence type="ECO:0000313" key="6">
    <source>
        <dbReference type="EMBL" id="KAB1441597.1"/>
    </source>
</evidence>